<evidence type="ECO:0000313" key="2">
    <source>
        <dbReference type="EMBL" id="RUT70932.1"/>
    </source>
</evidence>
<dbReference type="AlphaFoldDB" id="A0A434A9D8"/>
<reference evidence="3" key="1">
    <citation type="journal article" date="2019" name="Syst. Appl. Microbiol.">
        <title>Flavobacterium circumlabens sp. nov. and Flavobacterium cupreum sp. nov., two psychrotrophic species isolated from Antarctic environmental samples.</title>
        <authorList>
            <person name="Kralova S."/>
            <person name="Busse H.-J."/>
            <person name="Svec P."/>
            <person name="Maslanova I."/>
            <person name="Stankova E."/>
            <person name="Bartak M."/>
            <person name="Sedlacek I."/>
        </authorList>
    </citation>
    <scope>NUCLEOTIDE SEQUENCE [LARGE SCALE GENOMIC DNA]</scope>
    <source>
        <strain evidence="3">CCM 8825</strain>
    </source>
</reference>
<keyword evidence="3" id="KW-1185">Reference proteome</keyword>
<dbReference type="Proteomes" id="UP000288102">
    <property type="component" value="Unassembled WGS sequence"/>
</dbReference>
<sequence>MFVEGCSSSSSSSSAKSRLIPTNNKGGCRMIVIKKDSKSNNKELVIKDRVFDVKTDSLLSLGTQLNFICTKIQANPQGEYIYKFKVAAIGDKVKIDKEDYFFIEAISFGYKRIRTDYLEINNASEIQIDFYLELDDTPLVDCMPSYLDSIKRAQKENILR</sequence>
<gene>
    <name evidence="2" type="ORF">D0817_07225</name>
</gene>
<accession>A0A434A9D8</accession>
<dbReference type="EMBL" id="QWDM01000004">
    <property type="protein sequence ID" value="RUT70932.1"/>
    <property type="molecule type" value="Genomic_DNA"/>
</dbReference>
<proteinExistence type="predicted"/>
<evidence type="ECO:0000313" key="3">
    <source>
        <dbReference type="Proteomes" id="UP000288102"/>
    </source>
</evidence>
<organism evidence="2 3">
    <name type="scientific">Flavobacterium cupreum</name>
    <dbReference type="NCBI Taxonomy" id="2133766"/>
    <lineage>
        <taxon>Bacteria</taxon>
        <taxon>Pseudomonadati</taxon>
        <taxon>Bacteroidota</taxon>
        <taxon>Flavobacteriia</taxon>
        <taxon>Flavobacteriales</taxon>
        <taxon>Flavobacteriaceae</taxon>
        <taxon>Flavobacterium</taxon>
    </lineage>
</organism>
<name>A0A434A9D8_9FLAO</name>
<protein>
    <submittedName>
        <fullName evidence="2">Uncharacterized protein</fullName>
    </submittedName>
</protein>
<feature type="region of interest" description="Disordered" evidence="1">
    <location>
        <begin position="1"/>
        <end position="20"/>
    </location>
</feature>
<evidence type="ECO:0000256" key="1">
    <source>
        <dbReference type="SAM" id="MobiDB-lite"/>
    </source>
</evidence>
<comment type="caution">
    <text evidence="2">The sequence shown here is derived from an EMBL/GenBank/DDBJ whole genome shotgun (WGS) entry which is preliminary data.</text>
</comment>